<evidence type="ECO:0000256" key="2">
    <source>
        <dbReference type="ARBA" id="ARBA00019876"/>
    </source>
</evidence>
<keyword evidence="6" id="KW-1185">Reference proteome</keyword>
<feature type="compositionally biased region" description="Polar residues" evidence="4">
    <location>
        <begin position="630"/>
        <end position="639"/>
    </location>
</feature>
<reference evidence="5" key="1">
    <citation type="submission" date="2022-01" db="EMBL/GenBank/DDBJ databases">
        <authorList>
            <person name="King R."/>
        </authorList>
    </citation>
    <scope>NUCLEOTIDE SEQUENCE</scope>
</reference>
<gene>
    <name evidence="5" type="ORF">PSYICH_LOCUS1240</name>
</gene>
<feature type="compositionally biased region" description="Basic residues" evidence="4">
    <location>
        <begin position="492"/>
        <end position="515"/>
    </location>
</feature>
<evidence type="ECO:0000256" key="4">
    <source>
        <dbReference type="SAM" id="MobiDB-lite"/>
    </source>
</evidence>
<feature type="region of interest" description="Disordered" evidence="4">
    <location>
        <begin position="558"/>
        <end position="639"/>
    </location>
</feature>
<feature type="compositionally biased region" description="Basic and acidic residues" evidence="4">
    <location>
        <begin position="518"/>
        <end position="528"/>
    </location>
</feature>
<sequence length="639" mass="74571">MEVEKEERPNIRIEIQNEKMEVEQSENEDGEIIDEEPIQVQPNSRTVFTTGINIFDHEEQKKLQERAKRFALKPEETYSFTDADLEELRESLGIIEENENLVRLDTVHLLGTKDMLIEDILDYFAKYAPIEVEFVDEQSVNIKWLDNVTAARAMFYSSKAVKDMPVREQVLVKDFLDTDQLEEKGQSILLKNRQVEFQVEDVIKQSKKMLKNAVDIDQITIPIPPGYWRLGDKHPKAKCLLLRFAFKTDKKPFQVESLSKYYKKLGNIKVQNEKQKEYGIFERNKDLPRGKNPWGNLAKNWDQDVKFREAAPTSGETVEIKNPNLATRLGVKAPSESENEVEIVEEKTTVKKPKGRTMRMRMYADEEEERLKMKKAIQKLKTSAEKLIKEPKDLRTILSLNNNVPEPPIEINDLEDLGSKLKNRSRQMVFSLERDISDINQQRERKENIKSDIRVMLNRRRGARSPHGARHIEERPHRYRDRSPIRRYLSPVRRRSPLRRRRTPERTVRYRRYSKYRGQSDHSEEETLFKGAKPRSKVAVVIKKQKKPVVASTIWSKVQENESEESSSDSEEDSSKSDESESSSSSDSSEETGSESGSSESSEEKTSHIHRPGFGNYNSRIDQRNHLKITMSNDRYNRR</sequence>
<keyword evidence="3" id="KW-0175">Coiled coil</keyword>
<organism evidence="5 6">
    <name type="scientific">Psylliodes chrysocephalus</name>
    <dbReference type="NCBI Taxonomy" id="3402493"/>
    <lineage>
        <taxon>Eukaryota</taxon>
        <taxon>Metazoa</taxon>
        <taxon>Ecdysozoa</taxon>
        <taxon>Arthropoda</taxon>
        <taxon>Hexapoda</taxon>
        <taxon>Insecta</taxon>
        <taxon>Pterygota</taxon>
        <taxon>Neoptera</taxon>
        <taxon>Endopterygota</taxon>
        <taxon>Coleoptera</taxon>
        <taxon>Polyphaga</taxon>
        <taxon>Cucujiformia</taxon>
        <taxon>Chrysomeloidea</taxon>
        <taxon>Chrysomelidae</taxon>
        <taxon>Galerucinae</taxon>
        <taxon>Alticini</taxon>
        <taxon>Psylliodes</taxon>
    </lineage>
</organism>
<dbReference type="PANTHER" id="PTHR16291">
    <property type="entry name" value="NUCLEAR CAP-BINDING PROTEIN SUBUNIT 3"/>
    <property type="match status" value="1"/>
</dbReference>
<dbReference type="GO" id="GO:0003729">
    <property type="term" value="F:mRNA binding"/>
    <property type="evidence" value="ECO:0007669"/>
    <property type="project" value="InterPro"/>
</dbReference>
<feature type="coiled-coil region" evidence="3">
    <location>
        <begin position="363"/>
        <end position="390"/>
    </location>
</feature>
<evidence type="ECO:0000256" key="1">
    <source>
        <dbReference type="ARBA" id="ARBA00006069"/>
    </source>
</evidence>
<evidence type="ECO:0000313" key="5">
    <source>
        <dbReference type="EMBL" id="CAH1099292.1"/>
    </source>
</evidence>
<feature type="compositionally biased region" description="Acidic residues" evidence="4">
    <location>
        <begin position="561"/>
        <end position="572"/>
    </location>
</feature>
<dbReference type="Proteomes" id="UP001153636">
    <property type="component" value="Chromosome 1"/>
</dbReference>
<dbReference type="GO" id="GO:0005634">
    <property type="term" value="C:nucleus"/>
    <property type="evidence" value="ECO:0007669"/>
    <property type="project" value="TreeGrafter"/>
</dbReference>
<dbReference type="PANTHER" id="PTHR16291:SF0">
    <property type="entry name" value="NUCLEAR CAP-BINDING PROTEIN SUBUNIT 3"/>
    <property type="match status" value="1"/>
</dbReference>
<dbReference type="AlphaFoldDB" id="A0A9P0G773"/>
<proteinExistence type="inferred from homology"/>
<dbReference type="OrthoDB" id="422106at2759"/>
<accession>A0A9P0G773</accession>
<protein>
    <recommendedName>
        <fullName evidence="2">Nuclear cap-binding protein subunit 3</fullName>
    </recommendedName>
</protein>
<evidence type="ECO:0000313" key="6">
    <source>
        <dbReference type="Proteomes" id="UP001153636"/>
    </source>
</evidence>
<name>A0A9P0G773_9CUCU</name>
<feature type="region of interest" description="Disordered" evidence="4">
    <location>
        <begin position="486"/>
        <end position="540"/>
    </location>
</feature>
<dbReference type="GO" id="GO:0000340">
    <property type="term" value="F:RNA 7-methylguanosine cap binding"/>
    <property type="evidence" value="ECO:0007669"/>
    <property type="project" value="InterPro"/>
</dbReference>
<evidence type="ECO:0000256" key="3">
    <source>
        <dbReference type="SAM" id="Coils"/>
    </source>
</evidence>
<comment type="similarity">
    <text evidence="1">Belongs to the NCBP3 family.</text>
</comment>
<dbReference type="EMBL" id="OV651813">
    <property type="protein sequence ID" value="CAH1099292.1"/>
    <property type="molecule type" value="Genomic_DNA"/>
</dbReference>
<dbReference type="InterPro" id="IPR019416">
    <property type="entry name" value="NCBP3"/>
</dbReference>